<dbReference type="Proteomes" id="UP000887579">
    <property type="component" value="Unplaced"/>
</dbReference>
<proteinExistence type="predicted"/>
<evidence type="ECO:0000313" key="2">
    <source>
        <dbReference type="WBParaSite" id="ES5_v2.g29549.t1"/>
    </source>
</evidence>
<protein>
    <submittedName>
        <fullName evidence="2">Uncharacterized protein</fullName>
    </submittedName>
</protein>
<reference evidence="2" key="1">
    <citation type="submission" date="2022-11" db="UniProtKB">
        <authorList>
            <consortium name="WormBaseParasite"/>
        </authorList>
    </citation>
    <scope>IDENTIFICATION</scope>
</reference>
<organism evidence="1 2">
    <name type="scientific">Panagrolaimus sp. ES5</name>
    <dbReference type="NCBI Taxonomy" id="591445"/>
    <lineage>
        <taxon>Eukaryota</taxon>
        <taxon>Metazoa</taxon>
        <taxon>Ecdysozoa</taxon>
        <taxon>Nematoda</taxon>
        <taxon>Chromadorea</taxon>
        <taxon>Rhabditida</taxon>
        <taxon>Tylenchina</taxon>
        <taxon>Panagrolaimomorpha</taxon>
        <taxon>Panagrolaimoidea</taxon>
        <taxon>Panagrolaimidae</taxon>
        <taxon>Panagrolaimus</taxon>
    </lineage>
</organism>
<sequence>DDIAVAPSGVPAPPPPPPTPELQFTTAPQCKCKDIEICSKDILKRVNKCKAAPQCEKYITKIGNADKIRACLDKEHTDMKLLEDCVIAKVGPLGCTNDEIPANLTIPLIPVVEAPEVFEAEDAELPEVPMAAPPMVNINF</sequence>
<evidence type="ECO:0000313" key="1">
    <source>
        <dbReference type="Proteomes" id="UP000887579"/>
    </source>
</evidence>
<dbReference type="WBParaSite" id="ES5_v2.g29549.t1">
    <property type="protein sequence ID" value="ES5_v2.g29549.t1"/>
    <property type="gene ID" value="ES5_v2.g29549"/>
</dbReference>
<name>A0AC34GIL8_9BILA</name>
<accession>A0AC34GIL8</accession>